<keyword evidence="2" id="KW-0812">Transmembrane</keyword>
<dbReference type="InterPro" id="IPR055098">
    <property type="entry name" value="Ig_NUP210_3rd"/>
</dbReference>
<accession>D3B3Q8</accession>
<keyword evidence="2" id="KW-1133">Transmembrane helix</keyword>
<organism evidence="5 6">
    <name type="scientific">Heterostelium pallidum (strain ATCC 26659 / Pp 5 / PN500)</name>
    <name type="common">Cellular slime mold</name>
    <name type="synonym">Polysphondylium pallidum</name>
    <dbReference type="NCBI Taxonomy" id="670386"/>
    <lineage>
        <taxon>Eukaryota</taxon>
        <taxon>Amoebozoa</taxon>
        <taxon>Evosea</taxon>
        <taxon>Eumycetozoa</taxon>
        <taxon>Dictyostelia</taxon>
        <taxon>Acytosteliales</taxon>
        <taxon>Acytosteliaceae</taxon>
        <taxon>Heterostelium</taxon>
    </lineage>
</organism>
<dbReference type="InterPro" id="IPR055097">
    <property type="entry name" value="Ig_NUP210_2nd"/>
</dbReference>
<keyword evidence="2" id="KW-0472">Membrane</keyword>
<reference evidence="5 6" key="1">
    <citation type="journal article" date="2011" name="Genome Res.">
        <title>Phylogeny-wide analysis of social amoeba genomes highlights ancient origins for complex intercellular communication.</title>
        <authorList>
            <person name="Heidel A.J."/>
            <person name="Lawal H.M."/>
            <person name="Felder M."/>
            <person name="Schilde C."/>
            <person name="Helps N.R."/>
            <person name="Tunggal B."/>
            <person name="Rivero F."/>
            <person name="John U."/>
            <person name="Schleicher M."/>
            <person name="Eichinger L."/>
            <person name="Platzer M."/>
            <person name="Noegel A.A."/>
            <person name="Schaap P."/>
            <person name="Gloeckner G."/>
        </authorList>
    </citation>
    <scope>NUCLEOTIDE SEQUENCE [LARGE SCALE GENOMIC DNA]</scope>
    <source>
        <strain evidence="6">ATCC 26659 / Pp 5 / PN500</strain>
    </source>
</reference>
<dbReference type="Pfam" id="PF22969">
    <property type="entry name" value="Ig_NUP210_2nd"/>
    <property type="match status" value="1"/>
</dbReference>
<keyword evidence="3" id="KW-0732">Signal</keyword>
<dbReference type="GO" id="GO:0005643">
    <property type="term" value="C:nuclear pore"/>
    <property type="evidence" value="ECO:0007669"/>
    <property type="project" value="TreeGrafter"/>
</dbReference>
<dbReference type="RefSeq" id="XP_020436073.1">
    <property type="nucleotide sequence ID" value="XM_020574001.1"/>
</dbReference>
<dbReference type="SMART" id="SM00635">
    <property type="entry name" value="BID_2"/>
    <property type="match status" value="2"/>
</dbReference>
<dbReference type="EMBL" id="ADBJ01000010">
    <property type="protein sequence ID" value="EFA83956.1"/>
    <property type="molecule type" value="Genomic_DNA"/>
</dbReference>
<dbReference type="InterPro" id="IPR008964">
    <property type="entry name" value="Invasin/intimin_cell_adhesion"/>
</dbReference>
<dbReference type="InterPro" id="IPR045197">
    <property type="entry name" value="NUP210-like"/>
</dbReference>
<dbReference type="InterPro" id="IPR058779">
    <property type="entry name" value="Ig_NUP210_13th"/>
</dbReference>
<evidence type="ECO:0000256" key="3">
    <source>
        <dbReference type="SAM" id="SignalP"/>
    </source>
</evidence>
<dbReference type="InParanoid" id="D3B3Q8"/>
<dbReference type="InterPro" id="IPR056899">
    <property type="entry name" value="Ig_NUP210_9th"/>
</dbReference>
<protein>
    <submittedName>
        <fullName evidence="5">Nucleoporin 210</fullName>
    </submittedName>
</protein>
<evidence type="ECO:0000256" key="1">
    <source>
        <dbReference type="SAM" id="MobiDB-lite"/>
    </source>
</evidence>
<feature type="signal peptide" evidence="3">
    <location>
        <begin position="1"/>
        <end position="19"/>
    </location>
</feature>
<evidence type="ECO:0000313" key="5">
    <source>
        <dbReference type="EMBL" id="EFA83956.1"/>
    </source>
</evidence>
<dbReference type="Pfam" id="PF24991">
    <property type="entry name" value="Ig_NUP210_4th"/>
    <property type="match status" value="1"/>
</dbReference>
<sequence length="1845" mass="201124">MELPTLLFIIGLTNCVVESAKNQDTEVSIKEVSLLLPYTSSRSRLFYKLGAINGCFEWSTNNQELIELEPLYESASCDTGAGGNSGGSTALIGTPWGEPESKKCSTSVKVSVRSGFGSRDSTLIFAEDRASGRRLRCEVFVDKIASISIETTTRTMFKDASEILEVLAFDAEGNRFSTVMGVEFEWSVSAANTIQIVPFKDSSMDTDPVLLAMEREGLQSSLVLVQGIDTGRAQVTARLTETSYSSIDPSTVTISVLEPLQLFPSHLLYVIQGTQIQYLLQTEKRNQLETITMPNPQYVWDSTNKKVGIVEQNGLFMATEIGKTEIIVQHKNMTENRAHTIVHVVSPSYLALKIEPINLGPGPVSNWNLIESKNYTLTVELYDTAGHKIYNSDISYDVDISKSYFEPITYPGGRTGSDTFNVRAIKEGVTTVRASLSKIYDPKHGKLVPLLHPISVEQELTISPQISLLPPILYFPFIAGQPSTSVPLRARGGSGEYLWYTNNSSIVDVDAAGVVRTGANSGQCEVAVVDKKNPHNREKAKALVIPPTAIAFSPSPVEVEVGKAITLAAVLKSDRLAAGHHFDACNIPDLQWSVEDGTVFALQEPSAVPESQPRGMEGHIWTPRNPEHCSAKQVKALKEGLSLVHIDHHGMKAHNRVFAYRPLTLDPPEALVTLGSNVVVHHQGGPEPWYNDPKLFQRSVVAEHPDDVAITMLSPHSFSVTCLQHNEQTLTLRVGNRANAANPVPATPTAAFKFRCVPPASIQLSLNEDADKLTDLPTGAACSNSIVALNERKPSQSSDVPLYKVRNNRDLPFIAAVFDEAGRRFTNFSTLKFDWASKDEQLAKWTPSIIGSLATLGLFKREGRTRLESAVTGYNTEILKRAGVTKNIPTLDSKQLHSSVDLDLISNVKLVPSHSTLFLNEKNVLSLEALGGSGSFSFSSNNSKIAKLEPNKNVVLVKPIAPGYLKVDVTDVCLGGASEPAIVFISEIGHLEISSSELIQVGGSTPLHVNAFDSNGNPFDQSQYNYIDLTPHIDNPNVLGIKPTPEDPQTFTLRGLDAGVATLSLANTNPRTGNVAQSPTTQIQVFPPFKVSPQTLHLVPGGHFQLQWSGGAASRQDVSFKAENPSVASVDRSGEIIARGIGETVITAIANIVDTKTGKSQKIGEDTLTVYVKNMTGIRLHSTIDRLLVGDEAKIRVIGANGETPFTYGTVDLYFTWECLDDGYIVSLLPVYQSANTTIETEGSFGVRVLANAAGSTTVTAYAYSDNDRSRLLFKTPPFKFTVVDSIGIPTYSLLLPLNTVYLLPSVTNKEGIDISRLDCLTNINCDGVTVKDMKIITQDRIGTCYLSATRGGRGDTSSLVKVNTKPFSHLEVIPLNPITVVPMGGSITFGLYLRDDIGELFSSYAGVAFETEFSNAGIIAVHIEQNPNPTSNQPPVTLVAKALRAGIVTLRVYLKGMDHIDDYVKIFVGRFIEPDNLIVHVGAKIQFKLDTQQLSQRGYALPMGGERVWGTGNSTIMAVEPATGKATALQPGRTTINYLKNPSSQAIIQVAKIASIDLELANQVIVSTNEKYSYPLRFKTQTSQELTSHRSVQNNIDCTCFIKDTNVATAKCELSATDTTQFQCVVTPKSIPTSVVDRITLVIRVADRPSTYSLEKQFDLPFETSFNILGRNEVQLTSKSNSYNLNIESYHPLLVESSDSSLVTVTPLPATQSPSGTGLMYNYIITPAKNAQSFQDVPVYIRSSESKTKQSVLVSYNEHSSYVNQQSSLPYMTISGLGLAIVIALITFFFSFKYNHKPPTYVIPSQSRPIPASPFRSPPPPTSFQSPRGGSDSIYLSQSKYGRY</sequence>
<feature type="compositionally biased region" description="Polar residues" evidence="1">
    <location>
        <begin position="1835"/>
        <end position="1845"/>
    </location>
</feature>
<dbReference type="PANTHER" id="PTHR23019:SF0">
    <property type="entry name" value="NUCLEAR PORE MEMBRANE GLYCOPROTEIN 210"/>
    <property type="match status" value="1"/>
</dbReference>
<evidence type="ECO:0000259" key="4">
    <source>
        <dbReference type="SMART" id="SM00635"/>
    </source>
</evidence>
<dbReference type="InterPro" id="IPR056897">
    <property type="entry name" value="Ig_NUP210_4th"/>
</dbReference>
<dbReference type="InterPro" id="IPR003343">
    <property type="entry name" value="Big_2"/>
</dbReference>
<evidence type="ECO:0000256" key="2">
    <source>
        <dbReference type="SAM" id="Phobius"/>
    </source>
</evidence>
<dbReference type="PANTHER" id="PTHR23019">
    <property type="entry name" value="NUCLEAR PORE MEMBRANE GLYCOPROTEIN GP210-RELATED"/>
    <property type="match status" value="1"/>
</dbReference>
<feature type="domain" description="BIG2" evidence="4">
    <location>
        <begin position="904"/>
        <end position="981"/>
    </location>
</feature>
<feature type="transmembrane region" description="Helical" evidence="2">
    <location>
        <begin position="1770"/>
        <end position="1791"/>
    </location>
</feature>
<comment type="caution">
    <text evidence="5">The sequence shown here is derived from an EMBL/GenBank/DDBJ whole genome shotgun (WGS) entry which is preliminary data.</text>
</comment>
<dbReference type="FunCoup" id="D3B3Q8">
    <property type="interactions" value="347"/>
</dbReference>
<gene>
    <name evidence="5" type="primary">nup210</name>
    <name evidence="5" type="ORF">PPL_03026</name>
</gene>
<dbReference type="Proteomes" id="UP000001396">
    <property type="component" value="Unassembled WGS sequence"/>
</dbReference>
<dbReference type="Gene3D" id="2.60.40.1080">
    <property type="match status" value="1"/>
</dbReference>
<dbReference type="InterPro" id="IPR055099">
    <property type="entry name" value="Ig_NUP210_7th"/>
</dbReference>
<feature type="region of interest" description="Disordered" evidence="1">
    <location>
        <begin position="1810"/>
        <end position="1845"/>
    </location>
</feature>
<dbReference type="Pfam" id="PF24902">
    <property type="entry name" value="Ig_NUP210_9th"/>
    <property type="match status" value="1"/>
</dbReference>
<dbReference type="Pfam" id="PF26181">
    <property type="entry name" value="Ig_NUP210_13th"/>
    <property type="match status" value="1"/>
</dbReference>
<dbReference type="Pfam" id="PF22962">
    <property type="entry name" value="Ig_NUP210_7th"/>
    <property type="match status" value="1"/>
</dbReference>
<dbReference type="Pfam" id="PF02368">
    <property type="entry name" value="Big_2"/>
    <property type="match status" value="1"/>
</dbReference>
<keyword evidence="6" id="KW-1185">Reference proteome</keyword>
<dbReference type="Pfam" id="PF26182">
    <property type="entry name" value="Ig_NUP210_5th"/>
    <property type="match status" value="1"/>
</dbReference>
<name>D3B3Q8_HETP5</name>
<evidence type="ECO:0000313" key="6">
    <source>
        <dbReference type="Proteomes" id="UP000001396"/>
    </source>
</evidence>
<dbReference type="STRING" id="670386.D3B3Q8"/>
<feature type="region of interest" description="Disordered" evidence="1">
    <location>
        <begin position="605"/>
        <end position="625"/>
    </location>
</feature>
<dbReference type="Pfam" id="PF22963">
    <property type="entry name" value="Ig_NUP210_3rd"/>
    <property type="match status" value="1"/>
</dbReference>
<proteinExistence type="predicted"/>
<feature type="chain" id="PRO_5003041315" evidence="3">
    <location>
        <begin position="20"/>
        <end position="1845"/>
    </location>
</feature>
<dbReference type="SUPFAM" id="SSF49373">
    <property type="entry name" value="Invasin/intimin cell-adhesion fragments"/>
    <property type="match status" value="3"/>
</dbReference>
<dbReference type="GeneID" id="31358549"/>
<dbReference type="OMA" id="HNMYEGT"/>
<feature type="domain" description="BIG2" evidence="4">
    <location>
        <begin position="1085"/>
        <end position="1160"/>
    </location>
</feature>